<sequence length="76" mass="8409">MALDQKLLDELTLLARFPRHSLHQGIKIHSDAPEGMQGAAMRLFQKGVIDSPDGGYLTDLGHDLIGHFDHVYSALK</sequence>
<gene>
    <name evidence="1" type="ORF">CEX98_05435</name>
</gene>
<evidence type="ECO:0000313" key="1">
    <source>
        <dbReference type="EMBL" id="PCK32666.1"/>
    </source>
</evidence>
<dbReference type="InterPro" id="IPR013468">
    <property type="entry name" value="CHP02647"/>
</dbReference>
<dbReference type="Pfam" id="PF18918">
    <property type="entry name" value="DUF5669"/>
    <property type="match status" value="1"/>
</dbReference>
<dbReference type="NCBIfam" id="TIGR02647">
    <property type="entry name" value="DNA"/>
    <property type="match status" value="1"/>
</dbReference>
<comment type="caution">
    <text evidence="1">The sequence shown here is derived from an EMBL/GenBank/DDBJ whole genome shotgun (WGS) entry which is preliminary data.</text>
</comment>
<dbReference type="OrthoDB" id="5600572at2"/>
<proteinExistence type="predicted"/>
<accession>A0A2A5JTF5</accession>
<dbReference type="RefSeq" id="WP_099641103.1">
    <property type="nucleotide sequence ID" value="NZ_JAQPZX010000042.1"/>
</dbReference>
<keyword evidence="2" id="KW-1185">Reference proteome</keyword>
<dbReference type="EMBL" id="NKHF01000025">
    <property type="protein sequence ID" value="PCK32666.1"/>
    <property type="molecule type" value="Genomic_DNA"/>
</dbReference>
<dbReference type="AlphaFoldDB" id="A0A2A5JTF5"/>
<dbReference type="Proteomes" id="UP000228621">
    <property type="component" value="Unassembled WGS sequence"/>
</dbReference>
<reference evidence="2" key="1">
    <citation type="journal article" date="2019" name="Genome Announc.">
        <title>Draft Genome Sequence of Pseudoalteromonas piscicida Strain 36Y ROTHPW, an Hypersaline Seawater Isolate from the South Coast of Sonora, Mexico.</title>
        <authorList>
            <person name="Sanchez-Diaz R."/>
            <person name="Molina-Garza Z.J."/>
            <person name="Cruz-Suarez L.E."/>
            <person name="Selvin J."/>
            <person name="Kiran G.S."/>
            <person name="Ibarra-Gamez J.C."/>
            <person name="Gomez-Gil B."/>
            <person name="Galaviz-Silva L."/>
        </authorList>
    </citation>
    <scope>NUCLEOTIDE SEQUENCE [LARGE SCALE GENOMIC DNA]</scope>
    <source>
        <strain evidence="2">36Y_RITHPW</strain>
    </source>
</reference>
<name>A0A2A5JTF5_PSEO7</name>
<evidence type="ECO:0000313" key="2">
    <source>
        <dbReference type="Proteomes" id="UP000228621"/>
    </source>
</evidence>
<protein>
    <submittedName>
        <fullName evidence="1">TIGR02647 family protein</fullName>
    </submittedName>
</protein>
<organism evidence="1 2">
    <name type="scientific">Pseudoalteromonas piscicida</name>
    <dbReference type="NCBI Taxonomy" id="43662"/>
    <lineage>
        <taxon>Bacteria</taxon>
        <taxon>Pseudomonadati</taxon>
        <taxon>Pseudomonadota</taxon>
        <taxon>Gammaproteobacteria</taxon>
        <taxon>Alteromonadales</taxon>
        <taxon>Pseudoalteromonadaceae</taxon>
        <taxon>Pseudoalteromonas</taxon>
    </lineage>
</organism>